<organism evidence="1 2">
    <name type="scientific">Luteibacter rhizovicinus DSM 16549</name>
    <dbReference type="NCBI Taxonomy" id="1440763"/>
    <lineage>
        <taxon>Bacteria</taxon>
        <taxon>Pseudomonadati</taxon>
        <taxon>Pseudomonadota</taxon>
        <taxon>Gammaproteobacteria</taxon>
        <taxon>Lysobacterales</taxon>
        <taxon>Rhodanobacteraceae</taxon>
        <taxon>Luteibacter</taxon>
    </lineage>
</organism>
<dbReference type="PATRIC" id="fig|1440763.5.peg.923"/>
<proteinExistence type="predicted"/>
<gene>
    <name evidence="1" type="ORF">BJI69_04740</name>
</gene>
<name>A0A0G9HDK8_9GAMM</name>
<sequence length="243" mass="25573">MTTLARFQDDFAEALHDDAGSFSLAGQAAFAIYRNTAMRACLDALEANYPAVVCLVGRDWFRAAAAIHVAQSPPRDARLFVYGDDFAEFIEAFPPAAGLPYLADVARLDRLALESLVAADVGFLRTEGLTGLDPDALGARRLQLHPATRLFAAATPAVTIWQASRAGVAVSDDLVWQAECAVVTRADLEVVVTPVSASTLRLLEAIGAGASLADAALSTLTVHPDAPIDLNLASLLQVGAFAP</sequence>
<dbReference type="KEGG" id="lrz:BJI69_04740"/>
<evidence type="ECO:0000313" key="1">
    <source>
        <dbReference type="EMBL" id="APG03284.1"/>
    </source>
</evidence>
<dbReference type="OrthoDB" id="4146344at2"/>
<dbReference type="Pfam" id="PF09836">
    <property type="entry name" value="DUF2063"/>
    <property type="match status" value="1"/>
</dbReference>
<accession>A0A0G9HDK8</accession>
<dbReference type="AlphaFoldDB" id="A0A0G9HDK8"/>
<dbReference type="InterPro" id="IPR018640">
    <property type="entry name" value="DUF2063"/>
</dbReference>
<dbReference type="RefSeq" id="WP_046966847.1">
    <property type="nucleotide sequence ID" value="NZ_CP017480.1"/>
</dbReference>
<dbReference type="STRING" id="1440763.BJI69_04740"/>
<reference evidence="2" key="1">
    <citation type="submission" date="2016-09" db="EMBL/GenBank/DDBJ databases">
        <authorList>
            <person name="Lysoe E."/>
        </authorList>
    </citation>
    <scope>NUCLEOTIDE SEQUENCE [LARGE SCALE GENOMIC DNA]</scope>
    <source>
        <strain evidence="2">LJ96T</strain>
    </source>
</reference>
<evidence type="ECO:0000313" key="2">
    <source>
        <dbReference type="Proteomes" id="UP000182987"/>
    </source>
</evidence>
<protein>
    <submittedName>
        <fullName evidence="1">Uncharacterized protein</fullName>
    </submittedName>
</protein>
<dbReference type="EMBL" id="CP017480">
    <property type="protein sequence ID" value="APG03284.1"/>
    <property type="molecule type" value="Genomic_DNA"/>
</dbReference>
<keyword evidence="2" id="KW-1185">Reference proteome</keyword>
<dbReference type="Proteomes" id="UP000182987">
    <property type="component" value="Chromosome"/>
</dbReference>